<dbReference type="PANTHER" id="PTHR35176:SF6">
    <property type="entry name" value="HEME OXYGENASE HI_0854-RELATED"/>
    <property type="match status" value="1"/>
</dbReference>
<feature type="domain" description="Pyridoxamine 5'-phosphate oxidase N-terminal" evidence="2">
    <location>
        <begin position="5"/>
        <end position="131"/>
    </location>
</feature>
<sequence>MAEIPPSHRDLFEKKTFAHFATLMPDGTPQVTPVWVDYDAESDHVLVNTARGRRKERNVSRDRRVGIEMSDPDDPYRYLSVQGEVVSVSAEGANEHADELAGRYMDLDEYPNHGEEQGERVVIRIRPERVIAN</sequence>
<reference evidence="3 4" key="1">
    <citation type="journal article" date="2019" name="Int. J. Syst. Evol. Microbiol.">
        <title>The Global Catalogue of Microorganisms (GCM) 10K type strain sequencing project: providing services to taxonomists for standard genome sequencing and annotation.</title>
        <authorList>
            <consortium name="The Broad Institute Genomics Platform"/>
            <consortium name="The Broad Institute Genome Sequencing Center for Infectious Disease"/>
            <person name="Wu L."/>
            <person name="Ma J."/>
        </authorList>
    </citation>
    <scope>NUCLEOTIDE SEQUENCE [LARGE SCALE GENOMIC DNA]</scope>
    <source>
        <strain evidence="3 4">CGMCC 1.10390</strain>
    </source>
</reference>
<dbReference type="Gene3D" id="2.30.110.10">
    <property type="entry name" value="Electron Transport, Fmn-binding Protein, Chain A"/>
    <property type="match status" value="1"/>
</dbReference>
<accession>A0ABD6DEL6</accession>
<dbReference type="EC" id="1.-.-.-" evidence="3"/>
<dbReference type="NCBIfam" id="TIGR03618">
    <property type="entry name" value="Rv1155_F420"/>
    <property type="match status" value="1"/>
</dbReference>
<evidence type="ECO:0000259" key="2">
    <source>
        <dbReference type="Pfam" id="PF01243"/>
    </source>
</evidence>
<keyword evidence="1 3" id="KW-0560">Oxidoreductase</keyword>
<dbReference type="InterPro" id="IPR012349">
    <property type="entry name" value="Split_barrel_FMN-bd"/>
</dbReference>
<dbReference type="InterPro" id="IPR052019">
    <property type="entry name" value="F420H2_bilvrd_red/Heme_oxyg"/>
</dbReference>
<organism evidence="3 4">
    <name type="scientific">Haloarchaeobius litoreus</name>
    <dbReference type="NCBI Taxonomy" id="755306"/>
    <lineage>
        <taxon>Archaea</taxon>
        <taxon>Methanobacteriati</taxon>
        <taxon>Methanobacteriota</taxon>
        <taxon>Stenosarchaea group</taxon>
        <taxon>Halobacteria</taxon>
        <taxon>Halobacteriales</taxon>
        <taxon>Halorubellaceae</taxon>
        <taxon>Haloarchaeobius</taxon>
    </lineage>
</organism>
<dbReference type="AlphaFoldDB" id="A0ABD6DEL6"/>
<dbReference type="GO" id="GO:0016491">
    <property type="term" value="F:oxidoreductase activity"/>
    <property type="evidence" value="ECO:0007669"/>
    <property type="project" value="UniProtKB-KW"/>
</dbReference>
<evidence type="ECO:0000256" key="1">
    <source>
        <dbReference type="ARBA" id="ARBA00023002"/>
    </source>
</evidence>
<dbReference type="SUPFAM" id="SSF50475">
    <property type="entry name" value="FMN-binding split barrel"/>
    <property type="match status" value="1"/>
</dbReference>
<keyword evidence="4" id="KW-1185">Reference proteome</keyword>
<dbReference type="RefSeq" id="WP_256400002.1">
    <property type="nucleotide sequence ID" value="NZ_JANHJR010000002.1"/>
</dbReference>
<evidence type="ECO:0000313" key="4">
    <source>
        <dbReference type="Proteomes" id="UP001597034"/>
    </source>
</evidence>
<dbReference type="Pfam" id="PF01243">
    <property type="entry name" value="PNPOx_N"/>
    <property type="match status" value="1"/>
</dbReference>
<evidence type="ECO:0000313" key="3">
    <source>
        <dbReference type="EMBL" id="MFD1644749.1"/>
    </source>
</evidence>
<dbReference type="Proteomes" id="UP001597034">
    <property type="component" value="Unassembled WGS sequence"/>
</dbReference>
<proteinExistence type="predicted"/>
<dbReference type="InterPro" id="IPR011576">
    <property type="entry name" value="Pyridox_Oxase_N"/>
</dbReference>
<protein>
    <submittedName>
        <fullName evidence="3">PPOX class F420-dependent oxidoreductase</fullName>
        <ecNumber evidence="3">1.-.-.-</ecNumber>
    </submittedName>
</protein>
<gene>
    <name evidence="3" type="ORF">ACFSBL_03545</name>
</gene>
<dbReference type="PANTHER" id="PTHR35176">
    <property type="entry name" value="HEME OXYGENASE HI_0854-RELATED"/>
    <property type="match status" value="1"/>
</dbReference>
<comment type="caution">
    <text evidence="3">The sequence shown here is derived from an EMBL/GenBank/DDBJ whole genome shotgun (WGS) entry which is preliminary data.</text>
</comment>
<dbReference type="InterPro" id="IPR019920">
    <property type="entry name" value="F420-binding_dom_put"/>
</dbReference>
<dbReference type="EMBL" id="JBHUDO010000001">
    <property type="protein sequence ID" value="MFD1644749.1"/>
    <property type="molecule type" value="Genomic_DNA"/>
</dbReference>
<name>A0ABD6DEL6_9EURY</name>